<keyword evidence="1" id="KW-0677">Repeat</keyword>
<name>A0A7J6UYI4_THATH</name>
<dbReference type="EMBL" id="JABWDY010041720">
    <property type="protein sequence ID" value="KAF5177200.1"/>
    <property type="molecule type" value="Genomic_DNA"/>
</dbReference>
<organism evidence="5 6">
    <name type="scientific">Thalictrum thalictroides</name>
    <name type="common">Rue-anemone</name>
    <name type="synonym">Anemone thalictroides</name>
    <dbReference type="NCBI Taxonomy" id="46969"/>
    <lineage>
        <taxon>Eukaryota</taxon>
        <taxon>Viridiplantae</taxon>
        <taxon>Streptophyta</taxon>
        <taxon>Embryophyta</taxon>
        <taxon>Tracheophyta</taxon>
        <taxon>Spermatophyta</taxon>
        <taxon>Magnoliopsida</taxon>
        <taxon>Ranunculales</taxon>
        <taxon>Ranunculaceae</taxon>
        <taxon>Thalictroideae</taxon>
        <taxon>Thalictrum</taxon>
    </lineage>
</organism>
<dbReference type="AlphaFoldDB" id="A0A7J6UYI4"/>
<dbReference type="SUPFAM" id="SSF48452">
    <property type="entry name" value="TPR-like"/>
    <property type="match status" value="1"/>
</dbReference>
<dbReference type="OrthoDB" id="1872379at2759"/>
<gene>
    <name evidence="5" type="ORF">FRX31_033213</name>
</gene>
<feature type="compositionally biased region" description="Basic and acidic residues" evidence="4">
    <location>
        <begin position="8"/>
        <end position="45"/>
    </location>
</feature>
<dbReference type="PANTHER" id="PTHR46014:SF1">
    <property type="entry name" value="TETRATRICOPEPTIDE REPEAT PROTEIN 1"/>
    <property type="match status" value="1"/>
</dbReference>
<keyword evidence="6" id="KW-1185">Reference proteome</keyword>
<dbReference type="PANTHER" id="PTHR46014">
    <property type="entry name" value="TETRATRICOPEPTIDE REPEAT PROTEIN 1"/>
    <property type="match status" value="1"/>
</dbReference>
<reference evidence="5 6" key="1">
    <citation type="submission" date="2020-06" db="EMBL/GenBank/DDBJ databases">
        <title>Transcriptomic and genomic resources for Thalictrum thalictroides and T. hernandezii: Facilitating candidate gene discovery in an emerging model plant lineage.</title>
        <authorList>
            <person name="Arias T."/>
            <person name="Riano-Pachon D.M."/>
            <person name="Di Stilio V.S."/>
        </authorList>
    </citation>
    <scope>NUCLEOTIDE SEQUENCE [LARGE SCALE GENOMIC DNA]</scope>
    <source>
        <strain evidence="6">cv. WT478/WT964</strain>
        <tissue evidence="5">Leaves</tissue>
    </source>
</reference>
<sequence>MAVIEAEINNRGDDSEQTKEEDFKSKPTEEEGIETGKKEEHGNDSKEEEEESLKKDDLLKQQRDLAQANDAKTEGNQLFVAGQFEDALSKYELALYFAPSDEIQLRSICHSNRAVCFLKQNKYEEAIKECTKALELNAKNVRALIRRGEAHEKLEHFDKAIADMKKILELDPSNDQARKSIRHLEPLAAEKREKMMQEMQGKLKEMGNSFLGIFGMSVDNFVKDPNTGSYTLSSRR</sequence>
<dbReference type="InterPro" id="IPR019734">
    <property type="entry name" value="TPR_rpt"/>
</dbReference>
<dbReference type="InterPro" id="IPR013105">
    <property type="entry name" value="TPR_2"/>
</dbReference>
<comment type="caution">
    <text evidence="5">The sequence shown here is derived from an EMBL/GenBank/DDBJ whole genome shotgun (WGS) entry which is preliminary data.</text>
</comment>
<feature type="repeat" description="TPR" evidence="3">
    <location>
        <begin position="107"/>
        <end position="140"/>
    </location>
</feature>
<feature type="repeat" description="TPR" evidence="3">
    <location>
        <begin position="141"/>
        <end position="174"/>
    </location>
</feature>
<dbReference type="InterPro" id="IPR052769">
    <property type="entry name" value="TPR_domain_protein"/>
</dbReference>
<keyword evidence="2 3" id="KW-0802">TPR repeat</keyword>
<evidence type="ECO:0000313" key="5">
    <source>
        <dbReference type="EMBL" id="KAF5177200.1"/>
    </source>
</evidence>
<evidence type="ECO:0000256" key="1">
    <source>
        <dbReference type="ARBA" id="ARBA00022737"/>
    </source>
</evidence>
<dbReference type="Proteomes" id="UP000554482">
    <property type="component" value="Unassembled WGS sequence"/>
</dbReference>
<dbReference type="Gene3D" id="1.25.40.10">
    <property type="entry name" value="Tetratricopeptide repeat domain"/>
    <property type="match status" value="1"/>
</dbReference>
<evidence type="ECO:0000256" key="2">
    <source>
        <dbReference type="ARBA" id="ARBA00022803"/>
    </source>
</evidence>
<evidence type="ECO:0000256" key="3">
    <source>
        <dbReference type="PROSITE-ProRule" id="PRU00339"/>
    </source>
</evidence>
<dbReference type="InterPro" id="IPR011990">
    <property type="entry name" value="TPR-like_helical_dom_sf"/>
</dbReference>
<dbReference type="PROSITE" id="PS50005">
    <property type="entry name" value="TPR"/>
    <property type="match status" value="2"/>
</dbReference>
<evidence type="ECO:0000256" key="4">
    <source>
        <dbReference type="SAM" id="MobiDB-lite"/>
    </source>
</evidence>
<feature type="region of interest" description="Disordered" evidence="4">
    <location>
        <begin position="1"/>
        <end position="57"/>
    </location>
</feature>
<dbReference type="SMART" id="SM00028">
    <property type="entry name" value="TPR"/>
    <property type="match status" value="3"/>
</dbReference>
<dbReference type="Pfam" id="PF07719">
    <property type="entry name" value="TPR_2"/>
    <property type="match status" value="1"/>
</dbReference>
<accession>A0A7J6UYI4</accession>
<proteinExistence type="predicted"/>
<evidence type="ECO:0000313" key="6">
    <source>
        <dbReference type="Proteomes" id="UP000554482"/>
    </source>
</evidence>
<dbReference type="Pfam" id="PF00515">
    <property type="entry name" value="TPR_1"/>
    <property type="match status" value="1"/>
</dbReference>
<protein>
    <submittedName>
        <fullName evidence="5">Tetratricopeptide repeat protein</fullName>
    </submittedName>
</protein>